<dbReference type="EMBL" id="CP041372">
    <property type="protein sequence ID" value="QKS71693.1"/>
    <property type="molecule type" value="Genomic_DNA"/>
</dbReference>
<dbReference type="Proteomes" id="UP000318138">
    <property type="component" value="Chromosome"/>
</dbReference>
<evidence type="ECO:0000313" key="3">
    <source>
        <dbReference type="Proteomes" id="UP000318138"/>
    </source>
</evidence>
<dbReference type="AlphaFoldDB" id="A0A859FEB5"/>
<gene>
    <name evidence="1" type="ORF">FLK61_33990</name>
    <name evidence="2" type="ORF">FLK61_34285</name>
</gene>
<dbReference type="KEGG" id="psua:FLK61_33990"/>
<dbReference type="EMBL" id="CP041372">
    <property type="protein sequence ID" value="QKS71747.1"/>
    <property type="molecule type" value="Genomic_DNA"/>
</dbReference>
<proteinExistence type="predicted"/>
<organism evidence="1 3">
    <name type="scientific">Paenalkalicoccus suaedae</name>
    <dbReference type="NCBI Taxonomy" id="2592382"/>
    <lineage>
        <taxon>Bacteria</taxon>
        <taxon>Bacillati</taxon>
        <taxon>Bacillota</taxon>
        <taxon>Bacilli</taxon>
        <taxon>Bacillales</taxon>
        <taxon>Bacillaceae</taxon>
        <taxon>Paenalkalicoccus</taxon>
    </lineage>
</organism>
<reference evidence="3" key="1">
    <citation type="submission" date="2019-07" db="EMBL/GenBank/DDBJ databases">
        <title>Bacillus alkalisoli sp. nov. isolated from saline soil.</title>
        <authorList>
            <person name="Sun J.-Q."/>
            <person name="Xu L."/>
        </authorList>
    </citation>
    <scope>NUCLEOTIDE SEQUENCE [LARGE SCALE GENOMIC DNA]</scope>
    <source>
        <strain evidence="2 3">M4U3P1</strain>
    </source>
</reference>
<keyword evidence="3" id="KW-1185">Reference proteome</keyword>
<name>A0A859FEB5_9BACI</name>
<dbReference type="KEGG" id="psua:FLK61_34285"/>
<evidence type="ECO:0000313" key="1">
    <source>
        <dbReference type="EMBL" id="QKS71693.1"/>
    </source>
</evidence>
<accession>A0A859FEB5</accession>
<sequence length="104" mass="12008">MQIGLSEDEIKLIAGEVSKQLAPLIVEEIKRSNGVKHLMSIPEFIEYVDISRAKCSQLINQAGFYPVTRELGRPKIVMPLFFQWLEENADRRKEFSTKHVFKAM</sequence>
<evidence type="ECO:0000313" key="2">
    <source>
        <dbReference type="EMBL" id="QKS71747.1"/>
    </source>
</evidence>
<protein>
    <submittedName>
        <fullName evidence="1">Uncharacterized protein</fullName>
    </submittedName>
</protein>
<reference evidence="1" key="2">
    <citation type="submission" date="2020-05" db="EMBL/GenBank/DDBJ databases">
        <title>Bacillus alkalisoli sp. nov. isolated from saline soil.</title>
        <authorList>
            <person name="Sun J.-Q."/>
            <person name="Xu L."/>
        </authorList>
    </citation>
    <scope>NUCLEOTIDE SEQUENCE</scope>
    <source>
        <strain evidence="1">M4U3P1</strain>
    </source>
</reference>
<dbReference type="RefSeq" id="WP_176009725.1">
    <property type="nucleotide sequence ID" value="NZ_CP041372.2"/>
</dbReference>